<proteinExistence type="inferred from homology"/>
<dbReference type="NCBIfam" id="TIGR00675">
    <property type="entry name" value="dcm"/>
    <property type="match status" value="1"/>
</dbReference>
<evidence type="ECO:0000256" key="1">
    <source>
        <dbReference type="ARBA" id="ARBA00011975"/>
    </source>
</evidence>
<keyword evidence="2 5" id="KW-0489">Methyltransferase</keyword>
<evidence type="ECO:0000256" key="6">
    <source>
        <dbReference type="RuleBase" id="RU000416"/>
    </source>
</evidence>
<dbReference type="PANTHER" id="PTHR10629:SF52">
    <property type="entry name" value="DNA (CYTOSINE-5)-METHYLTRANSFERASE 1"/>
    <property type="match status" value="1"/>
</dbReference>
<dbReference type="Gene3D" id="3.40.50.150">
    <property type="entry name" value="Vaccinia Virus protein VP39"/>
    <property type="match status" value="1"/>
</dbReference>
<dbReference type="GO" id="GO:0003677">
    <property type="term" value="F:DNA binding"/>
    <property type="evidence" value="ECO:0007669"/>
    <property type="project" value="TreeGrafter"/>
</dbReference>
<comment type="similarity">
    <text evidence="5 6">Belongs to the class I-like SAM-binding methyltransferase superfamily. C5-methyltransferase family.</text>
</comment>
<dbReference type="GO" id="GO:0032259">
    <property type="term" value="P:methylation"/>
    <property type="evidence" value="ECO:0007669"/>
    <property type="project" value="UniProtKB-KW"/>
</dbReference>
<accession>A0A9N8E7W7</accession>
<dbReference type="GO" id="GO:0005634">
    <property type="term" value="C:nucleus"/>
    <property type="evidence" value="ECO:0007669"/>
    <property type="project" value="TreeGrafter"/>
</dbReference>
<dbReference type="AlphaFoldDB" id="A0A9N8E7W7"/>
<dbReference type="GO" id="GO:0003886">
    <property type="term" value="F:DNA (cytosine-5-)-methyltransferase activity"/>
    <property type="evidence" value="ECO:0007669"/>
    <property type="project" value="UniProtKB-EC"/>
</dbReference>
<keyword evidence="3 5" id="KW-0808">Transferase</keyword>
<keyword evidence="4 5" id="KW-0949">S-adenosyl-L-methionine</keyword>
<dbReference type="PROSITE" id="PS00095">
    <property type="entry name" value="C5_MTASE_2"/>
    <property type="match status" value="1"/>
</dbReference>
<keyword evidence="8" id="KW-1185">Reference proteome</keyword>
<dbReference type="SUPFAM" id="SSF53335">
    <property type="entry name" value="S-adenosyl-L-methionine-dependent methyltransferases"/>
    <property type="match status" value="1"/>
</dbReference>
<organism evidence="7 8">
    <name type="scientific">Seminavis robusta</name>
    <dbReference type="NCBI Taxonomy" id="568900"/>
    <lineage>
        <taxon>Eukaryota</taxon>
        <taxon>Sar</taxon>
        <taxon>Stramenopiles</taxon>
        <taxon>Ochrophyta</taxon>
        <taxon>Bacillariophyta</taxon>
        <taxon>Bacillariophyceae</taxon>
        <taxon>Bacillariophycidae</taxon>
        <taxon>Naviculales</taxon>
        <taxon>Naviculaceae</taxon>
        <taxon>Seminavis</taxon>
    </lineage>
</organism>
<gene>
    <name evidence="7" type="ORF">SEMRO_779_G201270.1</name>
</gene>
<dbReference type="OrthoDB" id="48846at2759"/>
<evidence type="ECO:0000256" key="5">
    <source>
        <dbReference type="PROSITE-ProRule" id="PRU01016"/>
    </source>
</evidence>
<evidence type="ECO:0000313" key="8">
    <source>
        <dbReference type="Proteomes" id="UP001153069"/>
    </source>
</evidence>
<evidence type="ECO:0000256" key="2">
    <source>
        <dbReference type="ARBA" id="ARBA00022603"/>
    </source>
</evidence>
<evidence type="ECO:0000313" key="7">
    <source>
        <dbReference type="EMBL" id="CAB9516382.1"/>
    </source>
</evidence>
<evidence type="ECO:0000256" key="3">
    <source>
        <dbReference type="ARBA" id="ARBA00022679"/>
    </source>
</evidence>
<dbReference type="InterPro" id="IPR001525">
    <property type="entry name" value="C5_MeTfrase"/>
</dbReference>
<dbReference type="GO" id="GO:0044027">
    <property type="term" value="P:negative regulation of gene expression via chromosomal CpG island methylation"/>
    <property type="evidence" value="ECO:0007669"/>
    <property type="project" value="TreeGrafter"/>
</dbReference>
<dbReference type="PRINTS" id="PR00105">
    <property type="entry name" value="C5METTRFRASE"/>
</dbReference>
<comment type="caution">
    <text evidence="7">The sequence shown here is derived from an EMBL/GenBank/DDBJ whole genome shotgun (WGS) entry which is preliminary data.</text>
</comment>
<dbReference type="EMBL" id="CAICTM010000778">
    <property type="protein sequence ID" value="CAB9516382.1"/>
    <property type="molecule type" value="Genomic_DNA"/>
</dbReference>
<dbReference type="PROSITE" id="PS51679">
    <property type="entry name" value="SAM_MT_C5"/>
    <property type="match status" value="1"/>
</dbReference>
<feature type="active site" evidence="5">
    <location>
        <position position="191"/>
    </location>
</feature>
<dbReference type="Pfam" id="PF00145">
    <property type="entry name" value="DNA_methylase"/>
    <property type="match status" value="1"/>
</dbReference>
<protein>
    <recommendedName>
        <fullName evidence="1">DNA (cytosine-5-)-methyltransferase</fullName>
        <ecNumber evidence="1">2.1.1.37</ecNumber>
    </recommendedName>
</protein>
<dbReference type="Gene3D" id="3.90.120.10">
    <property type="entry name" value="DNA Methylase, subunit A, domain 2"/>
    <property type="match status" value="1"/>
</dbReference>
<evidence type="ECO:0000256" key="4">
    <source>
        <dbReference type="ARBA" id="ARBA00022691"/>
    </source>
</evidence>
<dbReference type="InterPro" id="IPR029063">
    <property type="entry name" value="SAM-dependent_MTases_sf"/>
</dbReference>
<reference evidence="7" key="1">
    <citation type="submission" date="2020-06" db="EMBL/GenBank/DDBJ databases">
        <authorList>
            <consortium name="Plant Systems Biology data submission"/>
        </authorList>
    </citation>
    <scope>NUCLEOTIDE SEQUENCE</scope>
    <source>
        <strain evidence="7">D6</strain>
    </source>
</reference>
<name>A0A9N8E7W7_9STRA</name>
<dbReference type="InterPro" id="IPR050390">
    <property type="entry name" value="C5-Methyltransferase"/>
</dbReference>
<dbReference type="PANTHER" id="PTHR10629">
    <property type="entry name" value="CYTOSINE-SPECIFIC METHYLTRANSFERASE"/>
    <property type="match status" value="1"/>
</dbReference>
<dbReference type="Proteomes" id="UP001153069">
    <property type="component" value="Unassembled WGS sequence"/>
</dbReference>
<dbReference type="EC" id="2.1.1.37" evidence="1"/>
<sequence>MEISQASAICKVFVALQHTTIKEATNTVLFNERFGYRYKWKYAELPEKAEFPLKELLSAKNTGISHDDIRTNLVWEPHIKGSDGEWKAFSYKLKNQTGKKFVSHRTPIGMDLFAGAGGTALGFQEAGLDIRWSVEMDRRAAETLRHNSNDTKHVIVEEDAKIVLKSMREGKKKDELPAPEGLDTLHASPNCQDYSLANPFRGRKVGDSNNTTRLSTEYAEYVLPKVFTFENVMGIVQGESRHLFQEVVAKLLALGYQVRGSVLNAMDYGDPQSRKRVILIAVQDGCELPKAPEPTHGEGTGRAHVTTLEAIGDLETLDPEPVNPTDPDVSCSNLMHTVVGHQFRRDLKAFVVDHRQQVLQSHKPAPTILCGKAVGHYNLDREATPREKARLQGFPDNYVFKGSYLEQIKQIGNAVPVGMATAIGRTVMSCFLITTK</sequence>
<dbReference type="InterPro" id="IPR031303">
    <property type="entry name" value="C5_meth_CS"/>
</dbReference>